<dbReference type="EMBL" id="JAVSOO010000009">
    <property type="protein sequence ID" value="MDT4286356.1"/>
    <property type="molecule type" value="Genomic_DNA"/>
</dbReference>
<dbReference type="PANTHER" id="PTHR33221:SF15">
    <property type="entry name" value="HTH-TYPE TRANSCRIPTIONAL REGULATOR YWGB-RELATED"/>
    <property type="match status" value="1"/>
</dbReference>
<dbReference type="AlphaFoldDB" id="A0A023UED6"/>
<reference evidence="4 6" key="3">
    <citation type="submission" date="2017-11" db="EMBL/GenBank/DDBJ databases">
        <authorList>
            <person name="Founou R.C."/>
            <person name="Founou L."/>
            <person name="Allam M."/>
            <person name="Ismail A."/>
            <person name="Essack S.Y."/>
        </authorList>
    </citation>
    <scope>NUCLEOTIDE SEQUENCE [LARGE SCALE GENOMIC DNA]</scope>
    <source>
        <strain evidence="4 6">G811N2B1</strain>
    </source>
</reference>
<reference evidence="1" key="2">
    <citation type="journal article" date="2014" name="PLoS ONE">
        <title>Characterization of the staphylococcal cassette chromosome composite island of Staphylococcus haemolyticus SH32, a methicillin-resistant clinical isolate from China.</title>
        <authorList>
            <person name="Yu D."/>
            <person name="Pi B."/>
            <person name="Chen Y."/>
            <person name="Wang Y."/>
            <person name="Ruan Z."/>
            <person name="Otto M."/>
            <person name="Yu Y."/>
        </authorList>
    </citation>
    <scope>NUCLEOTIDE SEQUENCE</scope>
    <source>
        <strain evidence="1">SH32</strain>
    </source>
</reference>
<keyword evidence="7" id="KW-1185">Reference proteome</keyword>
<evidence type="ECO:0000313" key="6">
    <source>
        <dbReference type="Proteomes" id="UP000238153"/>
    </source>
</evidence>
<protein>
    <submittedName>
        <fullName evidence="1">Rrf2 family transcriptional regulator</fullName>
    </submittedName>
</protein>
<dbReference type="GO" id="GO:0005829">
    <property type="term" value="C:cytosol"/>
    <property type="evidence" value="ECO:0007669"/>
    <property type="project" value="TreeGrafter"/>
</dbReference>
<dbReference type="RefSeq" id="WP_016930511.1">
    <property type="nucleotide sequence ID" value="NZ_CAJCFW010000031.1"/>
</dbReference>
<evidence type="ECO:0000313" key="2">
    <source>
        <dbReference type="EMBL" id="MDT4286356.1"/>
    </source>
</evidence>
<dbReference type="EMBL" id="PGWX01000235">
    <property type="protein sequence ID" value="PPJ76087.1"/>
    <property type="molecule type" value="Genomic_DNA"/>
</dbReference>
<dbReference type="PANTHER" id="PTHR33221">
    <property type="entry name" value="WINGED HELIX-TURN-HELIX TRANSCRIPTIONAL REGULATOR, RRF2 FAMILY"/>
    <property type="match status" value="1"/>
</dbReference>
<dbReference type="Proteomes" id="UP000238153">
    <property type="component" value="Unassembled WGS sequence"/>
</dbReference>
<dbReference type="InterPro" id="IPR036388">
    <property type="entry name" value="WH-like_DNA-bd_sf"/>
</dbReference>
<dbReference type="EMBL" id="LORN02000006">
    <property type="protein sequence ID" value="PNN29876.1"/>
    <property type="molecule type" value="Genomic_DNA"/>
</dbReference>
<proteinExistence type="predicted"/>
<gene>
    <name evidence="3" type="ORF">AL503_000830</name>
    <name evidence="4" type="ORF">CV019_04670</name>
    <name evidence="2" type="ORF">RO950_04910</name>
    <name evidence="1" type="ORF">SHP0159</name>
</gene>
<evidence type="ECO:0000313" key="3">
    <source>
        <dbReference type="EMBL" id="PNN29876.1"/>
    </source>
</evidence>
<accession>A0A023UED6</accession>
<dbReference type="InterPro" id="IPR000944">
    <property type="entry name" value="Tscrpt_reg_Rrf2"/>
</dbReference>
<dbReference type="KEGG" id="shh:ShL2_00086"/>
<dbReference type="Proteomes" id="UP000053523">
    <property type="component" value="Unassembled WGS sequence"/>
</dbReference>
<name>A0A023UED6_STAHA</name>
<evidence type="ECO:0000313" key="7">
    <source>
        <dbReference type="Proteomes" id="UP001269271"/>
    </source>
</evidence>
<reference evidence="2 7" key="5">
    <citation type="submission" date="2023-08" db="EMBL/GenBank/DDBJ databases">
        <title>Genomic surveillance of Staphylococcus haemolyticus neonatal outbreak in southern France.</title>
        <authorList>
            <person name="Magnan C."/>
            <person name="Morsli M."/>
            <person name="Thiery B."/>
            <person name="Salipante F."/>
            <person name="Attar J."/>
            <person name="Massimo D.M."/>
            <person name="Ory J."/>
            <person name="Pantel A."/>
            <person name="Lavigne J.-P."/>
        </authorList>
    </citation>
    <scope>NUCLEOTIDE SEQUENCE [LARGE SCALE GENOMIC DNA]</scope>
    <source>
        <strain evidence="2 7">NSH026</strain>
    </source>
</reference>
<sequence>MKISSRFTVAVHILALVKVEQSQPLTSSWIASSVNTNAVVIRRLVGKLKQANLIETQQGSGGIQLRKPLTDITLLDVYQAVEVVDEGELFQMHEDTNVNCVVGANIQSVLEIILLRAQDAMEGVLANVTMDDIVTDILQRNG</sequence>
<dbReference type="PATRIC" id="fig|1283.480.peg.1488"/>
<dbReference type="FunFam" id="1.10.10.10:FF:000138">
    <property type="entry name" value="Rrf2 family transcriptional regulator"/>
    <property type="match status" value="1"/>
</dbReference>
<evidence type="ECO:0000313" key="4">
    <source>
        <dbReference type="EMBL" id="PPJ76087.1"/>
    </source>
</evidence>
<organism evidence="1">
    <name type="scientific">Staphylococcus haemolyticus</name>
    <dbReference type="NCBI Taxonomy" id="1283"/>
    <lineage>
        <taxon>Bacteria</taxon>
        <taxon>Bacillati</taxon>
        <taxon>Bacillota</taxon>
        <taxon>Bacilli</taxon>
        <taxon>Bacillales</taxon>
        <taxon>Staphylococcaceae</taxon>
        <taxon>Staphylococcus</taxon>
    </lineage>
</organism>
<dbReference type="GO" id="GO:0003700">
    <property type="term" value="F:DNA-binding transcription factor activity"/>
    <property type="evidence" value="ECO:0007669"/>
    <property type="project" value="TreeGrafter"/>
</dbReference>
<evidence type="ECO:0000313" key="1">
    <source>
        <dbReference type="EMBL" id="AHX99868.1"/>
    </source>
</evidence>
<dbReference type="Pfam" id="PF02082">
    <property type="entry name" value="Rrf2"/>
    <property type="match status" value="1"/>
</dbReference>
<dbReference type="SUPFAM" id="SSF46785">
    <property type="entry name" value="Winged helix' DNA-binding domain"/>
    <property type="match status" value="1"/>
</dbReference>
<dbReference type="EMBL" id="KF006347">
    <property type="protein sequence ID" value="AHX99868.1"/>
    <property type="molecule type" value="Genomic_DNA"/>
</dbReference>
<reference evidence="3 5" key="4">
    <citation type="submission" date="2017-12" db="EMBL/GenBank/DDBJ databases">
        <title>FDA dAtabase for Regulatory Grade micrObial Sequences (FDA-ARGOS): Supporting development and validation of Infectious Disease Dx tests.</title>
        <authorList>
            <person name="Hoffmann M."/>
            <person name="Allard M."/>
            <person name="Evans P."/>
            <person name="Brown E."/>
            <person name="Tallon L."/>
            <person name="Sadzewicz L."/>
            <person name="Sengamalay N."/>
            <person name="Ott S."/>
            <person name="Godinez A."/>
            <person name="Nagaraj S."/>
            <person name="Vavikolanu K."/>
            <person name="Aluvathingal J."/>
            <person name="Nadendla S."/>
            <person name="Sichtig H."/>
        </authorList>
    </citation>
    <scope>NUCLEOTIDE SEQUENCE [LARGE SCALE GENOMIC DNA]</scope>
    <source>
        <strain evidence="3 5">FDAARGOS_148</strain>
    </source>
</reference>
<dbReference type="Proteomes" id="UP001269271">
    <property type="component" value="Unassembled WGS sequence"/>
</dbReference>
<dbReference type="Gene3D" id="1.10.10.10">
    <property type="entry name" value="Winged helix-like DNA-binding domain superfamily/Winged helix DNA-binding domain"/>
    <property type="match status" value="1"/>
</dbReference>
<dbReference type="PROSITE" id="PS51197">
    <property type="entry name" value="HTH_RRF2_2"/>
    <property type="match status" value="1"/>
</dbReference>
<reference evidence="1" key="1">
    <citation type="submission" date="2013-03" db="EMBL/GenBank/DDBJ databases">
        <authorList>
            <person name="Borui P."/>
            <person name="Yunsong Y."/>
        </authorList>
    </citation>
    <scope>NUCLEOTIDE SEQUENCE</scope>
    <source>
        <strain evidence="1">SH32</strain>
    </source>
</reference>
<evidence type="ECO:0000313" key="5">
    <source>
        <dbReference type="Proteomes" id="UP000053523"/>
    </source>
</evidence>
<dbReference type="InterPro" id="IPR036390">
    <property type="entry name" value="WH_DNA-bd_sf"/>
</dbReference>